<dbReference type="InterPro" id="IPR014748">
    <property type="entry name" value="Enoyl-CoA_hydra_C"/>
</dbReference>
<keyword evidence="2" id="KW-0456">Lyase</keyword>
<dbReference type="Gene3D" id="3.90.226.10">
    <property type="entry name" value="2-enoyl-CoA Hydratase, Chain A, domain 1"/>
    <property type="match status" value="1"/>
</dbReference>
<gene>
    <name evidence="6" type="ORF">SAMN05443668_13031</name>
</gene>
<dbReference type="Pfam" id="PF00378">
    <property type="entry name" value="ECH_1"/>
    <property type="match status" value="1"/>
</dbReference>
<dbReference type="STRING" id="134849.SAMN05443668_13031"/>
<dbReference type="PROSITE" id="PS00166">
    <property type="entry name" value="ENOYL_COA_HYDRATASE"/>
    <property type="match status" value="1"/>
</dbReference>
<name>A0A1M7RPD0_9ACTN</name>
<dbReference type="OrthoDB" id="4470569at2"/>
<reference evidence="6 7" key="1">
    <citation type="submission" date="2016-11" db="EMBL/GenBank/DDBJ databases">
        <authorList>
            <person name="Jaros S."/>
            <person name="Januszkiewicz K."/>
            <person name="Wedrychowicz H."/>
        </authorList>
    </citation>
    <scope>NUCLEOTIDE SEQUENCE [LARGE SCALE GENOMIC DNA]</scope>
    <source>
        <strain evidence="6 7">DSM 46144</strain>
    </source>
</reference>
<evidence type="ECO:0000256" key="1">
    <source>
        <dbReference type="ARBA" id="ARBA00005254"/>
    </source>
</evidence>
<dbReference type="GO" id="GO:0006635">
    <property type="term" value="P:fatty acid beta-oxidation"/>
    <property type="evidence" value="ECO:0007669"/>
    <property type="project" value="TreeGrafter"/>
</dbReference>
<comment type="catalytic activity">
    <reaction evidence="3">
        <text>a (3S)-3-hydroxyacyl-CoA = a (2E)-enoyl-CoA + H2O</text>
        <dbReference type="Rhea" id="RHEA:16105"/>
        <dbReference type="ChEBI" id="CHEBI:15377"/>
        <dbReference type="ChEBI" id="CHEBI:57318"/>
        <dbReference type="ChEBI" id="CHEBI:58856"/>
        <dbReference type="EC" id="4.2.1.17"/>
    </reaction>
</comment>
<proteinExistence type="inferred from homology"/>
<evidence type="ECO:0000256" key="4">
    <source>
        <dbReference type="ARBA" id="ARBA00023717"/>
    </source>
</evidence>
<evidence type="ECO:0000256" key="5">
    <source>
        <dbReference type="RuleBase" id="RU003707"/>
    </source>
</evidence>
<organism evidence="6 7">
    <name type="scientific">Cryptosporangium aurantiacum</name>
    <dbReference type="NCBI Taxonomy" id="134849"/>
    <lineage>
        <taxon>Bacteria</taxon>
        <taxon>Bacillati</taxon>
        <taxon>Actinomycetota</taxon>
        <taxon>Actinomycetes</taxon>
        <taxon>Cryptosporangiales</taxon>
        <taxon>Cryptosporangiaceae</taxon>
        <taxon>Cryptosporangium</taxon>
    </lineage>
</organism>
<dbReference type="PANTHER" id="PTHR11941:SF54">
    <property type="entry name" value="ENOYL-COA HYDRATASE, MITOCHONDRIAL"/>
    <property type="match status" value="1"/>
</dbReference>
<dbReference type="InterPro" id="IPR018376">
    <property type="entry name" value="Enoyl-CoA_hyd/isom_CS"/>
</dbReference>
<dbReference type="Proteomes" id="UP000184440">
    <property type="component" value="Unassembled WGS sequence"/>
</dbReference>
<dbReference type="RefSeq" id="WP_073266259.1">
    <property type="nucleotide sequence ID" value="NZ_FRCS01000030.1"/>
</dbReference>
<comment type="similarity">
    <text evidence="1 5">Belongs to the enoyl-CoA hydratase/isomerase family.</text>
</comment>
<protein>
    <submittedName>
        <fullName evidence="6">E-phenylitaconyl-CoA hydratase</fullName>
    </submittedName>
</protein>
<comment type="catalytic activity">
    <reaction evidence="4">
        <text>a 4-saturated-(3S)-3-hydroxyacyl-CoA = a (3E)-enoyl-CoA + H2O</text>
        <dbReference type="Rhea" id="RHEA:20724"/>
        <dbReference type="ChEBI" id="CHEBI:15377"/>
        <dbReference type="ChEBI" id="CHEBI:58521"/>
        <dbReference type="ChEBI" id="CHEBI:137480"/>
        <dbReference type="EC" id="4.2.1.17"/>
    </reaction>
</comment>
<sequence length="276" mass="29487">MSEIDASPRPGVSTERDDAILIVRLDREDVHNSLDPESMVLLRRTLEDFRDDDSLAVAIVTGAGSRAFCAGSDLRRTPPEGSPFAKALLGPWEHGAHDGGYVRAITLNEIGVGKPLIAAINGHAVGGGLEIALNCDLRIASTNATFSLPEARWASLPAVGGLSLLLRAVPPAVAMKMVLTGDRIDAAEAHRVGLVSDVYEPDELLGAALELAHRIAANGPLSVRAMTQLAQRSYELPLSQAIAMEQAMWGLLRDTEDRAEGRRAFGERRAPKYGGQ</sequence>
<dbReference type="InterPro" id="IPR001753">
    <property type="entry name" value="Enoyl-CoA_hydra/iso"/>
</dbReference>
<evidence type="ECO:0000313" key="6">
    <source>
        <dbReference type="EMBL" id="SHN47928.1"/>
    </source>
</evidence>
<keyword evidence="7" id="KW-1185">Reference proteome</keyword>
<dbReference type="Gene3D" id="1.10.12.10">
    <property type="entry name" value="Lyase 2-enoyl-coa Hydratase, Chain A, domain 2"/>
    <property type="match status" value="1"/>
</dbReference>
<dbReference type="GO" id="GO:0004300">
    <property type="term" value="F:enoyl-CoA hydratase activity"/>
    <property type="evidence" value="ECO:0007669"/>
    <property type="project" value="UniProtKB-EC"/>
</dbReference>
<evidence type="ECO:0000313" key="7">
    <source>
        <dbReference type="Proteomes" id="UP000184440"/>
    </source>
</evidence>
<dbReference type="PANTHER" id="PTHR11941">
    <property type="entry name" value="ENOYL-COA HYDRATASE-RELATED"/>
    <property type="match status" value="1"/>
</dbReference>
<dbReference type="InterPro" id="IPR029045">
    <property type="entry name" value="ClpP/crotonase-like_dom_sf"/>
</dbReference>
<dbReference type="AlphaFoldDB" id="A0A1M7RPD0"/>
<accession>A0A1M7RPD0</accession>
<dbReference type="SUPFAM" id="SSF52096">
    <property type="entry name" value="ClpP/crotonase"/>
    <property type="match status" value="1"/>
</dbReference>
<dbReference type="CDD" id="cd06558">
    <property type="entry name" value="crotonase-like"/>
    <property type="match status" value="1"/>
</dbReference>
<evidence type="ECO:0000256" key="3">
    <source>
        <dbReference type="ARBA" id="ARBA00023709"/>
    </source>
</evidence>
<evidence type="ECO:0000256" key="2">
    <source>
        <dbReference type="ARBA" id="ARBA00023239"/>
    </source>
</evidence>
<dbReference type="EMBL" id="FRCS01000030">
    <property type="protein sequence ID" value="SHN47928.1"/>
    <property type="molecule type" value="Genomic_DNA"/>
</dbReference>